<keyword evidence="1" id="KW-0175">Coiled coil</keyword>
<reference evidence="3" key="1">
    <citation type="submission" date="2023-07" db="EMBL/GenBank/DDBJ databases">
        <authorList>
            <consortium name="AG Swart"/>
            <person name="Singh M."/>
            <person name="Singh A."/>
            <person name="Seah K."/>
            <person name="Emmerich C."/>
        </authorList>
    </citation>
    <scope>NUCLEOTIDE SEQUENCE</scope>
    <source>
        <strain evidence="3">DP1</strain>
    </source>
</reference>
<comment type="caution">
    <text evidence="3">The sequence shown here is derived from an EMBL/GenBank/DDBJ whole genome shotgun (WGS) entry which is preliminary data.</text>
</comment>
<evidence type="ECO:0000313" key="4">
    <source>
        <dbReference type="Proteomes" id="UP001295684"/>
    </source>
</evidence>
<evidence type="ECO:0000256" key="1">
    <source>
        <dbReference type="SAM" id="Coils"/>
    </source>
</evidence>
<dbReference type="AlphaFoldDB" id="A0AAD1X8D1"/>
<sequence>MSIFSSPKRLKEFGIISDIEAVSSPVEVNISNMKESEDLGSLRQALIDLYLDVKIRSSEDLSNETPTQKERDREKLSHLSLCAIVSYIKSTIEILMAMKLDESQYKLKEVKYHPRTRPFFKKDDHPCDNSRATESSGYDLNKEYEIAIQKLEADARNHIRTGKQQLKLHIESVHAKIDEAEEKWHRAESEKRRIKVDYESELIKLRDSVTHSSTQISELTADLEKERKSSSLKTEEISKLEAKIIEIEQQYIKESMILKSELAKFNEEESYKTLGISKGDHFTTDSHKKLSKAITLMASNCTPININQDSQNSCKNHQKAMSISSFSQFSKIKLQEPKTSKLTKNRLKGEIQRNLLRGYLKSKRDKESSSAMMELSTRTPDRTNTEFSPYLADMYQKSTKSFYNKATPQVRSSSNCAQYTQGIKISTNESSRKPTRRTILKNHKKSKSQSSISGVKSMDNRHSGKFLRGSERVQKFVKKCNRKPQTLHTQNMQSQGHKRHLTDPKMSAARMQNNLFHTYKSKSKCIKNHDIAQKSKRLGSRGSIKTLKLVKPSAKSNSSAYYQQNPSQGGSNYPAGIDQMQTFSSSFKSKPERRCASSIGCYLKDVKSTQD</sequence>
<feature type="region of interest" description="Disordered" evidence="2">
    <location>
        <begin position="555"/>
        <end position="577"/>
    </location>
</feature>
<protein>
    <submittedName>
        <fullName evidence="3">Uncharacterized protein</fullName>
    </submittedName>
</protein>
<dbReference type="Proteomes" id="UP001295684">
    <property type="component" value="Unassembled WGS sequence"/>
</dbReference>
<feature type="compositionally biased region" description="Basic residues" evidence="2">
    <location>
        <begin position="433"/>
        <end position="447"/>
    </location>
</feature>
<accession>A0AAD1X8D1</accession>
<name>A0AAD1X8D1_EUPCR</name>
<feature type="region of interest" description="Disordered" evidence="2">
    <location>
        <begin position="427"/>
        <end position="463"/>
    </location>
</feature>
<keyword evidence="4" id="KW-1185">Reference proteome</keyword>
<organism evidence="3 4">
    <name type="scientific">Euplotes crassus</name>
    <dbReference type="NCBI Taxonomy" id="5936"/>
    <lineage>
        <taxon>Eukaryota</taxon>
        <taxon>Sar</taxon>
        <taxon>Alveolata</taxon>
        <taxon>Ciliophora</taxon>
        <taxon>Intramacronucleata</taxon>
        <taxon>Spirotrichea</taxon>
        <taxon>Hypotrichia</taxon>
        <taxon>Euplotida</taxon>
        <taxon>Euplotidae</taxon>
        <taxon>Moneuplotes</taxon>
    </lineage>
</organism>
<feature type="compositionally biased region" description="Polar residues" evidence="2">
    <location>
        <begin position="555"/>
        <end position="571"/>
    </location>
</feature>
<feature type="compositionally biased region" description="Low complexity" evidence="2">
    <location>
        <begin position="448"/>
        <end position="457"/>
    </location>
</feature>
<feature type="coiled-coil region" evidence="1">
    <location>
        <begin position="141"/>
        <end position="197"/>
    </location>
</feature>
<evidence type="ECO:0000313" key="3">
    <source>
        <dbReference type="EMBL" id="CAI2361215.1"/>
    </source>
</evidence>
<dbReference type="EMBL" id="CAMPGE010002413">
    <property type="protein sequence ID" value="CAI2361215.1"/>
    <property type="molecule type" value="Genomic_DNA"/>
</dbReference>
<gene>
    <name evidence="3" type="ORF">ECRASSUSDP1_LOCUS2525</name>
</gene>
<evidence type="ECO:0000256" key="2">
    <source>
        <dbReference type="SAM" id="MobiDB-lite"/>
    </source>
</evidence>
<proteinExistence type="predicted"/>
<feature type="region of interest" description="Disordered" evidence="2">
    <location>
        <begin position="362"/>
        <end position="386"/>
    </location>
</feature>